<evidence type="ECO:0000313" key="1">
    <source>
        <dbReference type="EMBL" id="UUY06191.1"/>
    </source>
</evidence>
<proteinExistence type="predicted"/>
<gene>
    <name evidence="1" type="ORF">LRS13_11965</name>
</gene>
<dbReference type="EMBL" id="CP088295">
    <property type="protein sequence ID" value="UUY06191.1"/>
    <property type="molecule type" value="Genomic_DNA"/>
</dbReference>
<dbReference type="Proteomes" id="UP001058860">
    <property type="component" value="Chromosome"/>
</dbReference>
<dbReference type="RefSeq" id="WP_353866616.1">
    <property type="nucleotide sequence ID" value="NZ_CP088295.1"/>
</dbReference>
<name>A0ABY5PNJ7_9ACTN</name>
<protein>
    <submittedName>
        <fullName evidence="1">Uncharacterized protein</fullName>
    </submittedName>
</protein>
<reference evidence="2" key="1">
    <citation type="submission" date="2021-11" db="EMBL/GenBank/DDBJ databases">
        <title>Cultivation dependent microbiological survey of springs from the worlds oldest radium mine currently devoted to the extraction of radon-saturated water.</title>
        <authorList>
            <person name="Kapinusova G."/>
            <person name="Smrhova T."/>
            <person name="Strejcek M."/>
            <person name="Suman J."/>
            <person name="Jani K."/>
            <person name="Pajer P."/>
            <person name="Uhlik O."/>
        </authorList>
    </citation>
    <scope>NUCLEOTIDE SEQUENCE [LARGE SCALE GENOMIC DNA]</scope>
    <source>
        <strain evidence="2">J379</strain>
    </source>
</reference>
<accession>A0ABY5PNJ7</accession>
<organism evidence="1 2">
    <name type="scientific">Svornostia abyssi</name>
    <dbReference type="NCBI Taxonomy" id="2898438"/>
    <lineage>
        <taxon>Bacteria</taxon>
        <taxon>Bacillati</taxon>
        <taxon>Actinomycetota</taxon>
        <taxon>Thermoleophilia</taxon>
        <taxon>Solirubrobacterales</taxon>
        <taxon>Baekduiaceae</taxon>
        <taxon>Svornostia</taxon>
    </lineage>
</organism>
<keyword evidence="2" id="KW-1185">Reference proteome</keyword>
<evidence type="ECO:0000313" key="2">
    <source>
        <dbReference type="Proteomes" id="UP001058860"/>
    </source>
</evidence>
<sequence length="162" mass="18080">MRHRFTVEIDDDAWVGTPGDETAVSSPMVMSIEVIDGDRDAFFELINPLLQWSPPATPDDAPDGPYSLEAVIGRVWRTAAGFHTHNEFVVRQPDGRAGLWWNGPPWREPVPNLRALADVVEDELGQFWSDAGTQELDMRADPDPPPVFWFGLDEASRAALAR</sequence>